<dbReference type="PANTHER" id="PTHR43840:SF4">
    <property type="entry name" value="CDF DIVALENT METAL CATION TRANSPORTER (EUROFUNG)"/>
    <property type="match status" value="1"/>
</dbReference>
<keyword evidence="2" id="KW-0813">Transport</keyword>
<evidence type="ECO:0000256" key="5">
    <source>
        <dbReference type="ARBA" id="ARBA00023136"/>
    </source>
</evidence>
<dbReference type="AlphaFoldDB" id="A0AAD6I5D5"/>
<dbReference type="FunFam" id="3.30.70.1350:FF:000004">
    <property type="entry name" value="Cation diffusion facilitator 10"/>
    <property type="match status" value="1"/>
</dbReference>
<evidence type="ECO:0000256" key="3">
    <source>
        <dbReference type="ARBA" id="ARBA00022692"/>
    </source>
</evidence>
<dbReference type="EMBL" id="JAQJZL010000010">
    <property type="protein sequence ID" value="KAJ6034220.1"/>
    <property type="molecule type" value="Genomic_DNA"/>
</dbReference>
<dbReference type="InterPro" id="IPR027470">
    <property type="entry name" value="Cation_efflux_CTD"/>
</dbReference>
<evidence type="ECO:0000256" key="6">
    <source>
        <dbReference type="SAM" id="MobiDB-lite"/>
    </source>
</evidence>
<dbReference type="GO" id="GO:0008324">
    <property type="term" value="F:monoatomic cation transmembrane transporter activity"/>
    <property type="evidence" value="ECO:0007669"/>
    <property type="project" value="InterPro"/>
</dbReference>
<comment type="caution">
    <text evidence="10">The sequence shown here is derived from an EMBL/GenBank/DDBJ whole genome shotgun (WGS) entry which is preliminary data.</text>
</comment>
<feature type="transmembrane region" description="Helical" evidence="7">
    <location>
        <begin position="350"/>
        <end position="371"/>
    </location>
</feature>
<evidence type="ECO:0000256" key="7">
    <source>
        <dbReference type="SAM" id="Phobius"/>
    </source>
</evidence>
<evidence type="ECO:0000256" key="1">
    <source>
        <dbReference type="ARBA" id="ARBA00004141"/>
    </source>
</evidence>
<dbReference type="GO" id="GO:0016020">
    <property type="term" value="C:membrane"/>
    <property type="evidence" value="ECO:0007669"/>
    <property type="project" value="UniProtKB-SubCell"/>
</dbReference>
<dbReference type="SUPFAM" id="SSF160240">
    <property type="entry name" value="Cation efflux protein cytoplasmic domain-like"/>
    <property type="match status" value="1"/>
</dbReference>
<feature type="region of interest" description="Disordered" evidence="6">
    <location>
        <begin position="1"/>
        <end position="48"/>
    </location>
</feature>
<reference evidence="10" key="2">
    <citation type="submission" date="2023-01" db="EMBL/GenBank/DDBJ databases">
        <authorList>
            <person name="Petersen C."/>
        </authorList>
    </citation>
    <scope>NUCLEOTIDE SEQUENCE</scope>
    <source>
        <strain evidence="10">IBT 15450</strain>
    </source>
</reference>
<feature type="domain" description="Cation efflux protein transmembrane" evidence="8">
    <location>
        <begin position="246"/>
        <end position="428"/>
    </location>
</feature>
<protein>
    <recommendedName>
        <fullName evidence="12">Cation efflux protein cytoplasmic domain-containing protein</fullName>
    </recommendedName>
</protein>
<keyword evidence="4 7" id="KW-1133">Transmembrane helix</keyword>
<keyword evidence="5 7" id="KW-0472">Membrane</keyword>
<dbReference type="GO" id="GO:0098771">
    <property type="term" value="P:inorganic ion homeostasis"/>
    <property type="evidence" value="ECO:0007669"/>
    <property type="project" value="UniProtKB-ARBA"/>
</dbReference>
<evidence type="ECO:0000256" key="4">
    <source>
        <dbReference type="ARBA" id="ARBA00022989"/>
    </source>
</evidence>
<evidence type="ECO:0008006" key="12">
    <source>
        <dbReference type="Google" id="ProtNLM"/>
    </source>
</evidence>
<evidence type="ECO:0000259" key="9">
    <source>
        <dbReference type="Pfam" id="PF16916"/>
    </source>
</evidence>
<reference evidence="10" key="1">
    <citation type="journal article" date="2023" name="IMA Fungus">
        <title>Comparative genomic study of the Penicillium genus elucidates a diverse pangenome and 15 lateral gene transfer events.</title>
        <authorList>
            <person name="Petersen C."/>
            <person name="Sorensen T."/>
            <person name="Nielsen M.R."/>
            <person name="Sondergaard T.E."/>
            <person name="Sorensen J.L."/>
            <person name="Fitzpatrick D.A."/>
            <person name="Frisvad J.C."/>
            <person name="Nielsen K.L."/>
        </authorList>
    </citation>
    <scope>NUCLEOTIDE SEQUENCE</scope>
    <source>
        <strain evidence="10">IBT 15450</strain>
    </source>
</reference>
<dbReference type="Pfam" id="PF01545">
    <property type="entry name" value="Cation_efflux"/>
    <property type="match status" value="1"/>
</dbReference>
<dbReference type="Gene3D" id="3.30.70.1350">
    <property type="entry name" value="Cation efflux protein, cytoplasmic domain"/>
    <property type="match status" value="1"/>
</dbReference>
<dbReference type="InterPro" id="IPR036837">
    <property type="entry name" value="Cation_efflux_CTD_sf"/>
</dbReference>
<dbReference type="SUPFAM" id="SSF161111">
    <property type="entry name" value="Cation efflux protein transmembrane domain-like"/>
    <property type="match status" value="1"/>
</dbReference>
<sequence>MNASTPRCRHAVTPRKSLELSSTTGMSSQPFLPLSSPSDSPPPVLRPRRPSLELEREILSTRGQRLVNFLPTRTSSLALHDLDDDVSERRLLLRRGSMLIGHSNPRYEWQRYYRSPESLKDLPKKIREYYERTNSLISQYLYIDRLLDSSLPHNLIEEYNECHHFDPAGNGIHQPPPSDGNEVETANPKTGRIKRTPHNLYRIPDETTPLVVSEDNSPEGSLPDFESHGGMSPEAEERVINWAIRINFAANVTLLGSKIAIMAMTNSMSMLAGLVDGVLDFLSTVIVWVTTNMIRRQDRNRFPITRRRLEPVSVLIFSVIMVTSFFQVGLSSVKQLLGDNRTVVELSIPSLVLMAGTVIVKLLCWIWCRLIPSPSVQVLAQDAMTDVIFNSFSIIFPLIGTFADLWFLDPLGGLFLSIYIMWNWGQTAGEYIGRLTGAAASPDDHSILLYMTMRFSRVILKIQDLKAYYASDKLNVEVDLVVDDTMSLRDSHDVGESLQYIIESVPTVDRAFVHLDYDPWNLPSHMNQMDR</sequence>
<feature type="compositionally biased region" description="Low complexity" evidence="6">
    <location>
        <begin position="27"/>
        <end position="38"/>
    </location>
</feature>
<feature type="transmembrane region" description="Helical" evidence="7">
    <location>
        <begin position="312"/>
        <end position="330"/>
    </location>
</feature>
<accession>A0AAD6I5D5</accession>
<organism evidence="10 11">
    <name type="scientific">Penicillium canescens</name>
    <dbReference type="NCBI Taxonomy" id="5083"/>
    <lineage>
        <taxon>Eukaryota</taxon>
        <taxon>Fungi</taxon>
        <taxon>Dikarya</taxon>
        <taxon>Ascomycota</taxon>
        <taxon>Pezizomycotina</taxon>
        <taxon>Eurotiomycetes</taxon>
        <taxon>Eurotiomycetidae</taxon>
        <taxon>Eurotiales</taxon>
        <taxon>Aspergillaceae</taxon>
        <taxon>Penicillium</taxon>
    </lineage>
</organism>
<dbReference type="PANTHER" id="PTHR43840">
    <property type="entry name" value="MITOCHONDRIAL METAL TRANSPORTER 1-RELATED"/>
    <property type="match status" value="1"/>
</dbReference>
<comment type="subcellular location">
    <subcellularLocation>
        <location evidence="1">Membrane</location>
        <topology evidence="1">Multi-pass membrane protein</topology>
    </subcellularLocation>
</comment>
<dbReference type="FunFam" id="1.20.1510.10:FF:000005">
    <property type="entry name" value="Putative Cation diffusion facilitator 1"/>
    <property type="match status" value="1"/>
</dbReference>
<feature type="region of interest" description="Disordered" evidence="6">
    <location>
        <begin position="210"/>
        <end position="230"/>
    </location>
</feature>
<feature type="domain" description="Cation efflux protein cytoplasmic" evidence="9">
    <location>
        <begin position="460"/>
        <end position="516"/>
    </location>
</feature>
<dbReference type="Pfam" id="PF16916">
    <property type="entry name" value="ZT_dimer"/>
    <property type="match status" value="1"/>
</dbReference>
<evidence type="ECO:0000313" key="10">
    <source>
        <dbReference type="EMBL" id="KAJ6034220.1"/>
    </source>
</evidence>
<proteinExistence type="predicted"/>
<dbReference type="InterPro" id="IPR027469">
    <property type="entry name" value="Cation_efflux_TMD_sf"/>
</dbReference>
<evidence type="ECO:0000313" key="11">
    <source>
        <dbReference type="Proteomes" id="UP001219568"/>
    </source>
</evidence>
<name>A0AAD6I5D5_PENCN</name>
<dbReference type="Proteomes" id="UP001219568">
    <property type="component" value="Unassembled WGS sequence"/>
</dbReference>
<dbReference type="GO" id="GO:0030003">
    <property type="term" value="P:intracellular monoatomic cation homeostasis"/>
    <property type="evidence" value="ECO:0007669"/>
    <property type="project" value="UniProtKB-ARBA"/>
</dbReference>
<keyword evidence="3 7" id="KW-0812">Transmembrane</keyword>
<evidence type="ECO:0000259" key="8">
    <source>
        <dbReference type="Pfam" id="PF01545"/>
    </source>
</evidence>
<feature type="region of interest" description="Disordered" evidence="6">
    <location>
        <begin position="174"/>
        <end position="195"/>
    </location>
</feature>
<dbReference type="InterPro" id="IPR058533">
    <property type="entry name" value="Cation_efflux_TM"/>
</dbReference>
<dbReference type="InterPro" id="IPR050291">
    <property type="entry name" value="CDF_Transporter"/>
</dbReference>
<gene>
    <name evidence="10" type="ORF">N7460_008395</name>
</gene>
<feature type="transmembrane region" description="Helical" evidence="7">
    <location>
        <begin position="270"/>
        <end position="291"/>
    </location>
</feature>
<keyword evidence="11" id="KW-1185">Reference proteome</keyword>
<dbReference type="Gene3D" id="1.20.1510.10">
    <property type="entry name" value="Cation efflux protein transmembrane domain"/>
    <property type="match status" value="1"/>
</dbReference>
<evidence type="ECO:0000256" key="2">
    <source>
        <dbReference type="ARBA" id="ARBA00022448"/>
    </source>
</evidence>